<feature type="active site" description="Proton donor/acceptor" evidence="7">
    <location>
        <position position="57"/>
    </location>
</feature>
<keyword evidence="4 7" id="KW-0862">Zinc</keyword>
<dbReference type="Gene3D" id="3.50.30.50">
    <property type="entry name" value="Putative cyclase"/>
    <property type="match status" value="1"/>
</dbReference>
<evidence type="ECO:0000256" key="3">
    <source>
        <dbReference type="ARBA" id="ARBA00022801"/>
    </source>
</evidence>
<comment type="catalytic activity">
    <reaction evidence="6 7">
        <text>N-formyl-L-kynurenine + H2O = L-kynurenine + formate + H(+)</text>
        <dbReference type="Rhea" id="RHEA:13009"/>
        <dbReference type="ChEBI" id="CHEBI:15377"/>
        <dbReference type="ChEBI" id="CHEBI:15378"/>
        <dbReference type="ChEBI" id="CHEBI:15740"/>
        <dbReference type="ChEBI" id="CHEBI:57959"/>
        <dbReference type="ChEBI" id="CHEBI:58629"/>
        <dbReference type="EC" id="3.5.1.9"/>
    </reaction>
</comment>
<dbReference type="Pfam" id="PF04199">
    <property type="entry name" value="Cyclase"/>
    <property type="match status" value="1"/>
</dbReference>
<feature type="binding site" evidence="7">
    <location>
        <position position="173"/>
    </location>
    <ligand>
        <name>Zn(2+)</name>
        <dbReference type="ChEBI" id="CHEBI:29105"/>
        <label>1</label>
    </ligand>
</feature>
<comment type="subunit">
    <text evidence="7">Homodimer.</text>
</comment>
<protein>
    <recommendedName>
        <fullName evidence="7">Kynurenine formamidase</fullName>
        <shortName evidence="7">KFA</shortName>
        <shortName evidence="7">KFase</shortName>
        <ecNumber evidence="7">3.5.1.9</ecNumber>
    </recommendedName>
    <alternativeName>
        <fullName evidence="7">Arylformamidase</fullName>
    </alternativeName>
    <alternativeName>
        <fullName evidence="7">N-formylkynurenine formamidase</fullName>
        <shortName evidence="7">FKF</shortName>
    </alternativeName>
</protein>
<comment type="pathway">
    <text evidence="7">Amino-acid degradation; L-tryptophan degradation via kynurenine pathway; L-kynurenine from L-tryptophan: step 2/2.</text>
</comment>
<dbReference type="HAMAP" id="MF_01969">
    <property type="entry name" value="KynB"/>
    <property type="match status" value="1"/>
</dbReference>
<accession>A0ABW5DS41</accession>
<keyword evidence="5 7" id="KW-0823">Tryptophan catabolism</keyword>
<dbReference type="Proteomes" id="UP001597295">
    <property type="component" value="Unassembled WGS sequence"/>
</dbReference>
<evidence type="ECO:0000256" key="7">
    <source>
        <dbReference type="HAMAP-Rule" id="MF_01969"/>
    </source>
</evidence>
<evidence type="ECO:0000256" key="5">
    <source>
        <dbReference type="ARBA" id="ARBA00023079"/>
    </source>
</evidence>
<evidence type="ECO:0000256" key="2">
    <source>
        <dbReference type="ARBA" id="ARBA00022723"/>
    </source>
</evidence>
<comment type="function">
    <text evidence="1 7">Catalyzes the hydrolysis of N-formyl-L-kynurenine to L-kynurenine, the second step in the kynurenine pathway of tryptophan degradation.</text>
</comment>
<evidence type="ECO:0000313" key="8">
    <source>
        <dbReference type="EMBL" id="MFD2262756.1"/>
    </source>
</evidence>
<dbReference type="PANTHER" id="PTHR31118">
    <property type="entry name" value="CYCLASE-LIKE PROTEIN 2"/>
    <property type="match status" value="1"/>
</dbReference>
<sequence length="214" mass="23039">MRLWDITPPLKPGMPVWPGDTPYQAERSWSIGPGCPVNVSRLTLSSHTGAHADAPLHYDTKGAGAEGLPLPPYLGPARVIDVSGVRPLILPIHVADALADPDCPPRLLFRTYAKAPLDEWDPNFCAVHPDVIHLMAARNMMLIGLDSPSLDPETSKTLDSHNAIREHGLAILEGLVLDNVPAGDYELIALPLKLQGIDAAPVRAVLRSLSQDTV</sequence>
<dbReference type="RefSeq" id="WP_379875723.1">
    <property type="nucleotide sequence ID" value="NZ_JBHUIP010000005.1"/>
</dbReference>
<gene>
    <name evidence="7 8" type="primary">kynB</name>
    <name evidence="8" type="ORF">ACFSM5_07635</name>
</gene>
<comment type="caution">
    <text evidence="8">The sequence shown here is derived from an EMBL/GenBank/DDBJ whole genome shotgun (WGS) entry which is preliminary data.</text>
</comment>
<keyword evidence="3 7" id="KW-0378">Hydrolase</keyword>
<evidence type="ECO:0000256" key="1">
    <source>
        <dbReference type="ARBA" id="ARBA00002204"/>
    </source>
</evidence>
<feature type="binding site" evidence="7">
    <location>
        <position position="51"/>
    </location>
    <ligand>
        <name>Zn(2+)</name>
        <dbReference type="ChEBI" id="CHEBI:29105"/>
        <label>1</label>
    </ligand>
</feature>
<dbReference type="InterPro" id="IPR037175">
    <property type="entry name" value="KFase_sf"/>
</dbReference>
<dbReference type="PANTHER" id="PTHR31118:SF32">
    <property type="entry name" value="KYNURENINE FORMAMIDASE"/>
    <property type="match status" value="1"/>
</dbReference>
<evidence type="ECO:0000313" key="9">
    <source>
        <dbReference type="Proteomes" id="UP001597295"/>
    </source>
</evidence>
<feature type="binding site" evidence="7">
    <location>
        <position position="173"/>
    </location>
    <ligand>
        <name>Zn(2+)</name>
        <dbReference type="ChEBI" id="CHEBI:29105"/>
        <label>2</label>
    </ligand>
</feature>
<dbReference type="EC" id="3.5.1.9" evidence="7"/>
<dbReference type="NCBIfam" id="TIGR03035">
    <property type="entry name" value="trp_arylform"/>
    <property type="match status" value="1"/>
</dbReference>
<comment type="cofactor">
    <cofactor evidence="7">
        <name>Zn(2+)</name>
        <dbReference type="ChEBI" id="CHEBI:29105"/>
    </cofactor>
    <text evidence="7">Binds 2 zinc ions per subunit.</text>
</comment>
<feature type="binding site" evidence="7">
    <location>
        <position position="53"/>
    </location>
    <ligand>
        <name>Zn(2+)</name>
        <dbReference type="ChEBI" id="CHEBI:29105"/>
        <label>2</label>
    </ligand>
</feature>
<name>A0ABW5DS41_9PROT</name>
<comment type="similarity">
    <text evidence="7">Belongs to the Cyclase 1 superfamily. KynB family.</text>
</comment>
<dbReference type="InterPro" id="IPR017484">
    <property type="entry name" value="Kynurenine_formamidase_bac"/>
</dbReference>
<feature type="binding site" evidence="7">
    <location>
        <position position="161"/>
    </location>
    <ligand>
        <name>Zn(2+)</name>
        <dbReference type="ChEBI" id="CHEBI:29105"/>
        <label>2</label>
    </ligand>
</feature>
<evidence type="ECO:0000256" key="6">
    <source>
        <dbReference type="ARBA" id="ARBA00048496"/>
    </source>
</evidence>
<proteinExistence type="inferred from homology"/>
<feature type="binding site" evidence="7">
    <location>
        <position position="53"/>
    </location>
    <ligand>
        <name>Zn(2+)</name>
        <dbReference type="ChEBI" id="CHEBI:29105"/>
        <label>1</label>
    </ligand>
</feature>
<evidence type="ECO:0000256" key="4">
    <source>
        <dbReference type="ARBA" id="ARBA00022833"/>
    </source>
</evidence>
<dbReference type="GO" id="GO:0004061">
    <property type="term" value="F:arylformamidase activity"/>
    <property type="evidence" value="ECO:0007669"/>
    <property type="project" value="UniProtKB-EC"/>
</dbReference>
<feature type="binding site" evidence="7">
    <location>
        <position position="47"/>
    </location>
    <ligand>
        <name>Zn(2+)</name>
        <dbReference type="ChEBI" id="CHEBI:29105"/>
        <label>1</label>
    </ligand>
</feature>
<dbReference type="SUPFAM" id="SSF102198">
    <property type="entry name" value="Putative cyclase"/>
    <property type="match status" value="1"/>
</dbReference>
<keyword evidence="9" id="KW-1185">Reference proteome</keyword>
<dbReference type="EMBL" id="JBHUIP010000005">
    <property type="protein sequence ID" value="MFD2262756.1"/>
    <property type="molecule type" value="Genomic_DNA"/>
</dbReference>
<organism evidence="8 9">
    <name type="scientific">Lacibacterium aquatile</name>
    <dbReference type="NCBI Taxonomy" id="1168082"/>
    <lineage>
        <taxon>Bacteria</taxon>
        <taxon>Pseudomonadati</taxon>
        <taxon>Pseudomonadota</taxon>
        <taxon>Alphaproteobacteria</taxon>
        <taxon>Rhodospirillales</taxon>
        <taxon>Rhodospirillaceae</taxon>
    </lineage>
</organism>
<feature type="binding site" evidence="7">
    <location>
        <position position="17"/>
    </location>
    <ligand>
        <name>substrate</name>
    </ligand>
</feature>
<keyword evidence="2 7" id="KW-0479">Metal-binding</keyword>
<dbReference type="InterPro" id="IPR007325">
    <property type="entry name" value="KFase/CYL"/>
</dbReference>
<reference evidence="9" key="1">
    <citation type="journal article" date="2019" name="Int. J. Syst. Evol. Microbiol.">
        <title>The Global Catalogue of Microorganisms (GCM) 10K type strain sequencing project: providing services to taxonomists for standard genome sequencing and annotation.</title>
        <authorList>
            <consortium name="The Broad Institute Genomics Platform"/>
            <consortium name="The Broad Institute Genome Sequencing Center for Infectious Disease"/>
            <person name="Wu L."/>
            <person name="Ma J."/>
        </authorList>
    </citation>
    <scope>NUCLEOTIDE SEQUENCE [LARGE SCALE GENOMIC DNA]</scope>
    <source>
        <strain evidence="9">CGMCC 1.19062</strain>
    </source>
</reference>